<comment type="caution">
    <text evidence="1">The sequence shown here is derived from an EMBL/GenBank/DDBJ whole genome shotgun (WGS) entry which is preliminary data.</text>
</comment>
<dbReference type="Proteomes" id="UP001500325">
    <property type="component" value="Unassembled WGS sequence"/>
</dbReference>
<dbReference type="EMBL" id="BAABIC010000004">
    <property type="protein sequence ID" value="GAA4682550.1"/>
    <property type="molecule type" value="Genomic_DNA"/>
</dbReference>
<sequence length="42" mass="4427">MLVELWPADSRPYIGGSTTNSLLELALTATTVGGQTVYDLTA</sequence>
<evidence type="ECO:0000313" key="1">
    <source>
        <dbReference type="EMBL" id="GAA4682550.1"/>
    </source>
</evidence>
<proteinExistence type="predicted"/>
<protein>
    <submittedName>
        <fullName evidence="1">Uncharacterized protein</fullName>
    </submittedName>
</protein>
<organism evidence="1 2">
    <name type="scientific">Pseudonocardia yuanmonensis</name>
    <dbReference type="NCBI Taxonomy" id="1095914"/>
    <lineage>
        <taxon>Bacteria</taxon>
        <taxon>Bacillati</taxon>
        <taxon>Actinomycetota</taxon>
        <taxon>Actinomycetes</taxon>
        <taxon>Pseudonocardiales</taxon>
        <taxon>Pseudonocardiaceae</taxon>
        <taxon>Pseudonocardia</taxon>
    </lineage>
</organism>
<reference evidence="2" key="1">
    <citation type="journal article" date="2019" name="Int. J. Syst. Evol. Microbiol.">
        <title>The Global Catalogue of Microorganisms (GCM) 10K type strain sequencing project: providing services to taxonomists for standard genome sequencing and annotation.</title>
        <authorList>
            <consortium name="The Broad Institute Genomics Platform"/>
            <consortium name="The Broad Institute Genome Sequencing Center for Infectious Disease"/>
            <person name="Wu L."/>
            <person name="Ma J."/>
        </authorList>
    </citation>
    <scope>NUCLEOTIDE SEQUENCE [LARGE SCALE GENOMIC DNA]</scope>
    <source>
        <strain evidence="2">JCM 18055</strain>
    </source>
</reference>
<accession>A0ABP8W956</accession>
<gene>
    <name evidence="1" type="ORF">GCM10023215_15740</name>
</gene>
<name>A0ABP8W956_9PSEU</name>
<evidence type="ECO:0000313" key="2">
    <source>
        <dbReference type="Proteomes" id="UP001500325"/>
    </source>
</evidence>
<keyword evidence="2" id="KW-1185">Reference proteome</keyword>